<name>A0AAN8T3E2_SOLBU</name>
<reference evidence="1 2" key="1">
    <citation type="submission" date="2024-02" db="EMBL/GenBank/DDBJ databases">
        <title>de novo genome assembly of Solanum bulbocastanum strain 11H21.</title>
        <authorList>
            <person name="Hosaka A.J."/>
        </authorList>
    </citation>
    <scope>NUCLEOTIDE SEQUENCE [LARGE SCALE GENOMIC DNA]</scope>
    <source>
        <tissue evidence="1">Young leaves</tissue>
    </source>
</reference>
<evidence type="ECO:0000313" key="2">
    <source>
        <dbReference type="Proteomes" id="UP001371456"/>
    </source>
</evidence>
<sequence length="24" mass="2612">MLDNEMPVGTLVGHSLHPDTGIFM</sequence>
<keyword evidence="2" id="KW-1185">Reference proteome</keyword>
<dbReference type="AlphaFoldDB" id="A0AAN8T3E2"/>
<accession>A0AAN8T3E2</accession>
<organism evidence="1 2">
    <name type="scientific">Solanum bulbocastanum</name>
    <name type="common">Wild potato</name>
    <dbReference type="NCBI Taxonomy" id="147425"/>
    <lineage>
        <taxon>Eukaryota</taxon>
        <taxon>Viridiplantae</taxon>
        <taxon>Streptophyta</taxon>
        <taxon>Embryophyta</taxon>
        <taxon>Tracheophyta</taxon>
        <taxon>Spermatophyta</taxon>
        <taxon>Magnoliopsida</taxon>
        <taxon>eudicotyledons</taxon>
        <taxon>Gunneridae</taxon>
        <taxon>Pentapetalae</taxon>
        <taxon>asterids</taxon>
        <taxon>lamiids</taxon>
        <taxon>Solanales</taxon>
        <taxon>Solanaceae</taxon>
        <taxon>Solanoideae</taxon>
        <taxon>Solaneae</taxon>
        <taxon>Solanum</taxon>
    </lineage>
</organism>
<dbReference type="Proteomes" id="UP001371456">
    <property type="component" value="Unassembled WGS sequence"/>
</dbReference>
<dbReference type="EMBL" id="JBANQN010000010">
    <property type="protein sequence ID" value="KAK6777766.1"/>
    <property type="molecule type" value="Genomic_DNA"/>
</dbReference>
<evidence type="ECO:0000313" key="1">
    <source>
        <dbReference type="EMBL" id="KAK6777766.1"/>
    </source>
</evidence>
<gene>
    <name evidence="1" type="ORF">RDI58_024484</name>
</gene>
<protein>
    <submittedName>
        <fullName evidence="1">Uncharacterized protein</fullName>
    </submittedName>
</protein>
<proteinExistence type="predicted"/>
<comment type="caution">
    <text evidence="1">The sequence shown here is derived from an EMBL/GenBank/DDBJ whole genome shotgun (WGS) entry which is preliminary data.</text>
</comment>